<comment type="subcellular location">
    <subcellularLocation>
        <location evidence="1">Golgi apparatus membrane</location>
        <topology evidence="1">Single-pass type II membrane protein</topology>
    </subcellularLocation>
</comment>
<evidence type="ECO:0000256" key="6">
    <source>
        <dbReference type="ARBA" id="ARBA00022968"/>
    </source>
</evidence>
<dbReference type="PANTHER" id="PTHR11987">
    <property type="entry name" value="ALPHA-2,8-SIALYLTRANSFERASE"/>
    <property type="match status" value="1"/>
</dbReference>
<dbReference type="GO" id="GO:0000139">
    <property type="term" value="C:Golgi membrane"/>
    <property type="evidence" value="ECO:0007669"/>
    <property type="project" value="UniProtKB-SubCell"/>
</dbReference>
<dbReference type="InterPro" id="IPR001675">
    <property type="entry name" value="Glyco_trans_29"/>
</dbReference>
<evidence type="ECO:0000256" key="4">
    <source>
        <dbReference type="ARBA" id="ARBA00022679"/>
    </source>
</evidence>
<dbReference type="InterPro" id="IPR038578">
    <property type="entry name" value="GT29-like_sf"/>
</dbReference>
<evidence type="ECO:0000313" key="13">
    <source>
        <dbReference type="Proteomes" id="UP001190700"/>
    </source>
</evidence>
<keyword evidence="13" id="KW-1185">Reference proteome</keyword>
<evidence type="ECO:0000313" key="12">
    <source>
        <dbReference type="EMBL" id="KAK3272032.1"/>
    </source>
</evidence>
<dbReference type="InterPro" id="IPR050943">
    <property type="entry name" value="Glycosyltr_29_Sialyltrsf"/>
</dbReference>
<dbReference type="Gene3D" id="3.90.1480.20">
    <property type="entry name" value="Glycosyl transferase family 29"/>
    <property type="match status" value="1"/>
</dbReference>
<keyword evidence="3" id="KW-0328">Glycosyltransferase</keyword>
<dbReference type="GO" id="GO:0008373">
    <property type="term" value="F:sialyltransferase activity"/>
    <property type="evidence" value="ECO:0007669"/>
    <property type="project" value="InterPro"/>
</dbReference>
<dbReference type="Proteomes" id="UP001190700">
    <property type="component" value="Unassembled WGS sequence"/>
</dbReference>
<evidence type="ECO:0000256" key="11">
    <source>
        <dbReference type="SAM" id="MobiDB-lite"/>
    </source>
</evidence>
<dbReference type="PANTHER" id="PTHR11987:SF36">
    <property type="entry name" value="SIA-ALPHA-2,3-GAL-BETA-1,4-GLCNAC-R:ALPHA 2,8-SIALYLTRANSFERASE"/>
    <property type="match status" value="1"/>
</dbReference>
<dbReference type="CDD" id="cd19952">
    <property type="entry name" value="GT29"/>
    <property type="match status" value="1"/>
</dbReference>
<proteinExistence type="inferred from homology"/>
<comment type="caution">
    <text evidence="12">The sequence shown here is derived from an EMBL/GenBank/DDBJ whole genome shotgun (WGS) entry which is preliminary data.</text>
</comment>
<keyword evidence="5" id="KW-0812">Transmembrane</keyword>
<comment type="similarity">
    <text evidence="2">Belongs to the glycosyltransferase 29 family.</text>
</comment>
<gene>
    <name evidence="12" type="ORF">CYMTET_19646</name>
</gene>
<keyword evidence="7" id="KW-1133">Transmembrane helix</keyword>
<feature type="region of interest" description="Disordered" evidence="11">
    <location>
        <begin position="606"/>
        <end position="639"/>
    </location>
</feature>
<reference evidence="12 13" key="1">
    <citation type="journal article" date="2015" name="Genome Biol. Evol.">
        <title>Comparative Genomics of a Bacterivorous Green Alga Reveals Evolutionary Causalities and Consequences of Phago-Mixotrophic Mode of Nutrition.</title>
        <authorList>
            <person name="Burns J.A."/>
            <person name="Paasch A."/>
            <person name="Narechania A."/>
            <person name="Kim E."/>
        </authorList>
    </citation>
    <scope>NUCLEOTIDE SEQUENCE [LARGE SCALE GENOMIC DNA]</scope>
    <source>
        <strain evidence="12 13">PLY_AMNH</strain>
    </source>
</reference>
<evidence type="ECO:0000256" key="5">
    <source>
        <dbReference type="ARBA" id="ARBA00022692"/>
    </source>
</evidence>
<evidence type="ECO:0000256" key="7">
    <source>
        <dbReference type="ARBA" id="ARBA00022989"/>
    </source>
</evidence>
<keyword evidence="4" id="KW-0808">Transferase</keyword>
<keyword evidence="9" id="KW-0472">Membrane</keyword>
<name>A0AAE0G5L2_9CHLO</name>
<organism evidence="12 13">
    <name type="scientific">Cymbomonas tetramitiformis</name>
    <dbReference type="NCBI Taxonomy" id="36881"/>
    <lineage>
        <taxon>Eukaryota</taxon>
        <taxon>Viridiplantae</taxon>
        <taxon>Chlorophyta</taxon>
        <taxon>Pyramimonadophyceae</taxon>
        <taxon>Pyramimonadales</taxon>
        <taxon>Pyramimonadaceae</taxon>
        <taxon>Cymbomonas</taxon>
    </lineage>
</organism>
<keyword evidence="10" id="KW-0325">Glycoprotein</keyword>
<dbReference type="Pfam" id="PF00777">
    <property type="entry name" value="Glyco_transf_29"/>
    <property type="match status" value="1"/>
</dbReference>
<evidence type="ECO:0000256" key="3">
    <source>
        <dbReference type="ARBA" id="ARBA00022676"/>
    </source>
</evidence>
<sequence>MPTITVRLFKRILSVKPSIFISSAFFVCFLTTTFQYRPYKKTLYQDLRETDSEYTIPTKAEGLPNVAIENLQSIPGIGNQSEVVFRSHSEESSAISGDDAVSLDDIDILGVKGEYVEYEKQDVHSQYSCTPQIQGPRRRPEINADILTSLRSANLTNVFVTQENHKRLMSDTLTLKKSIIPLLPANATTIKNSFPLESCAVVGNSGSLTFGKFGQSVDSHDIVIRINQAPTSRQHKGRVGTRTTFRLLNHLWTAHYAYRAEEKNVPVEPNVTLVVSRAESSRPSEYLYKSLLRQRADVHLLYLSSRLVTTVRHMLVDYRKRLCSQGYGPYAGGSTPSSGLLAVYIARRICKHTALYGFSNKVLRHGVFRAQAKQARLLSLSPGVLRHGVFRAQAKQARLLSLSPGRRVSSVAFSRCSPRMQLRSLDRPTAAAQVLGHVERRCAPWTAQLQLPRCLDTWSGDARLGPPNCSCPGAWTRGAAMRALDRPTAAAQVLGHVSGGGAFDRLTVSSAQPASHILERYARLIHERELRCWSDELAMALGPNCSCLGAWIRGAAMALDRLTRGCPAGQLDTWCGDVRLGPPKCSCPGAWTRGAAMRALDRPTAAAQSTASWTVRNSEDEDEDQFDNTKPPDSPEVRTIDGLNGYYPTKTIPLAVPYHYFAGRGARFGPNKVGNASAAAFWNNHMCGYNPLQALPTMPHTEMRALIENPQLSRFFVQKYDEHEKRRAALMTELMLEM</sequence>
<protein>
    <submittedName>
        <fullName evidence="12">Uncharacterized protein</fullName>
    </submittedName>
</protein>
<dbReference type="AlphaFoldDB" id="A0AAE0G5L2"/>
<keyword evidence="6" id="KW-0735">Signal-anchor</keyword>
<keyword evidence="8" id="KW-0333">Golgi apparatus</keyword>
<evidence type="ECO:0000256" key="8">
    <source>
        <dbReference type="ARBA" id="ARBA00023034"/>
    </source>
</evidence>
<evidence type="ECO:0000256" key="2">
    <source>
        <dbReference type="ARBA" id="ARBA00006003"/>
    </source>
</evidence>
<dbReference type="EMBL" id="LGRX02009194">
    <property type="protein sequence ID" value="KAK3272032.1"/>
    <property type="molecule type" value="Genomic_DNA"/>
</dbReference>
<feature type="compositionally biased region" description="Polar residues" evidence="11">
    <location>
        <begin position="606"/>
        <end position="616"/>
    </location>
</feature>
<evidence type="ECO:0000256" key="9">
    <source>
        <dbReference type="ARBA" id="ARBA00023136"/>
    </source>
</evidence>
<evidence type="ECO:0000256" key="10">
    <source>
        <dbReference type="ARBA" id="ARBA00023180"/>
    </source>
</evidence>
<evidence type="ECO:0000256" key="1">
    <source>
        <dbReference type="ARBA" id="ARBA00004323"/>
    </source>
</evidence>
<accession>A0AAE0G5L2</accession>